<dbReference type="Pfam" id="PF19700">
    <property type="entry name" value="DUF6198"/>
    <property type="match status" value="1"/>
</dbReference>
<keyword evidence="1" id="KW-0812">Transmembrane</keyword>
<evidence type="ECO:0000313" key="2">
    <source>
        <dbReference type="EMBL" id="QLY39610.1"/>
    </source>
</evidence>
<sequence>MNRLKKLLVYSLALFMLGMSIAFIQNTNLGMAPWDALARNFYEGVPIDYKYLSPILSVFLISFAYLIAWKKPNYKMIIPVLISTLIGFSIDLALLFIPNVSDLSIFLNYLYLFFAMILISVGLNVIIYCGYILPALEQLIQSLSLRLSISFGKAKLIGEALAFILTIIFGLVFKHQNQWFFIGQTTIIILFFIGLSVDLFKKPVYFMLGRIL</sequence>
<protein>
    <recommendedName>
        <fullName evidence="4">YitT family protein</fullName>
    </recommendedName>
</protein>
<evidence type="ECO:0000256" key="1">
    <source>
        <dbReference type="SAM" id="Phobius"/>
    </source>
</evidence>
<keyword evidence="1" id="KW-1133">Transmembrane helix</keyword>
<dbReference type="RefSeq" id="WP_312032086.1">
    <property type="nucleotide sequence ID" value="NZ_CP051151.1"/>
</dbReference>
<keyword evidence="1" id="KW-0472">Membrane</keyword>
<evidence type="ECO:0008006" key="4">
    <source>
        <dbReference type="Google" id="ProtNLM"/>
    </source>
</evidence>
<feature type="transmembrane region" description="Helical" evidence="1">
    <location>
        <begin position="179"/>
        <end position="200"/>
    </location>
</feature>
<feature type="transmembrane region" description="Helical" evidence="1">
    <location>
        <begin position="7"/>
        <end position="24"/>
    </location>
</feature>
<dbReference type="PANTHER" id="PTHR40078">
    <property type="entry name" value="INTEGRAL MEMBRANE PROTEIN-RELATED"/>
    <property type="match status" value="1"/>
</dbReference>
<dbReference type="PANTHER" id="PTHR40078:SF1">
    <property type="entry name" value="INTEGRAL MEMBRANE PROTEIN"/>
    <property type="match status" value="1"/>
</dbReference>
<feature type="transmembrane region" description="Helical" evidence="1">
    <location>
        <begin position="154"/>
        <end position="173"/>
    </location>
</feature>
<dbReference type="EMBL" id="CP051151">
    <property type="protein sequence ID" value="QLY39610.1"/>
    <property type="molecule type" value="Genomic_DNA"/>
</dbReference>
<accession>A0A7L6N037</accession>
<proteinExistence type="predicted"/>
<keyword evidence="3" id="KW-1185">Reference proteome</keyword>
<reference evidence="2 3" key="1">
    <citation type="submission" date="2020-04" db="EMBL/GenBank/DDBJ databases">
        <authorList>
            <person name="Zheng R.K."/>
            <person name="Sun C.M."/>
        </authorList>
    </citation>
    <scope>NUCLEOTIDE SEQUENCE [LARGE SCALE GENOMIC DNA]</scope>
    <source>
        <strain evidence="3">zrk29</strain>
    </source>
</reference>
<evidence type="ECO:0000313" key="3">
    <source>
        <dbReference type="Proteomes" id="UP000512167"/>
    </source>
</evidence>
<dbReference type="AlphaFoldDB" id="A0A7L6N037"/>
<feature type="transmembrane region" description="Helical" evidence="1">
    <location>
        <begin position="76"/>
        <end position="97"/>
    </location>
</feature>
<name>A0A7L6N037_9MOLU</name>
<gene>
    <name evidence="2" type="ORF">HF295_01520</name>
</gene>
<dbReference type="Proteomes" id="UP000512167">
    <property type="component" value="Chromosome"/>
</dbReference>
<feature type="transmembrane region" description="Helical" evidence="1">
    <location>
        <begin position="109"/>
        <end position="133"/>
    </location>
</feature>
<dbReference type="InterPro" id="IPR038750">
    <property type="entry name" value="YczE/YyaS-like"/>
</dbReference>
<dbReference type="KEGG" id="tbk:HF295_01520"/>
<organism evidence="2 3">
    <name type="scientific">Hujiaoplasma nucleasis</name>
    <dbReference type="NCBI Taxonomy" id="2725268"/>
    <lineage>
        <taxon>Bacteria</taxon>
        <taxon>Bacillati</taxon>
        <taxon>Mycoplasmatota</taxon>
        <taxon>Mollicutes</taxon>
        <taxon>Candidatus Izemoplasmatales</taxon>
        <taxon>Hujiaoplasmataceae</taxon>
        <taxon>Hujiaoplasma</taxon>
    </lineage>
</organism>
<feature type="transmembrane region" description="Helical" evidence="1">
    <location>
        <begin position="51"/>
        <end position="69"/>
    </location>
</feature>